<dbReference type="PANTHER" id="PTHR12366:SF32">
    <property type="entry name" value="ASPARTATE BETA-HYDROXYLASE ISOFORM X1"/>
    <property type="match status" value="1"/>
</dbReference>
<feature type="compositionally biased region" description="Polar residues" evidence="2">
    <location>
        <begin position="498"/>
        <end position="516"/>
    </location>
</feature>
<dbReference type="PANTHER" id="PTHR12366">
    <property type="entry name" value="ASPARTYL/ASPARAGINYL BETA-HYDROXYLASE"/>
    <property type="match status" value="1"/>
</dbReference>
<comment type="similarity">
    <text evidence="1">Belongs to the aspartyl/asparaginyl beta-hydroxylase family.</text>
</comment>
<dbReference type="AlphaFoldDB" id="A0A812RZC7"/>
<dbReference type="InterPro" id="IPR027443">
    <property type="entry name" value="IPNS-like_sf"/>
</dbReference>
<organism evidence="4 5">
    <name type="scientific">Symbiodinium pilosum</name>
    <name type="common">Dinoflagellate</name>
    <dbReference type="NCBI Taxonomy" id="2952"/>
    <lineage>
        <taxon>Eukaryota</taxon>
        <taxon>Sar</taxon>
        <taxon>Alveolata</taxon>
        <taxon>Dinophyceae</taxon>
        <taxon>Suessiales</taxon>
        <taxon>Symbiodiniaceae</taxon>
        <taxon>Symbiodinium</taxon>
    </lineage>
</organism>
<dbReference type="Gene3D" id="2.60.120.330">
    <property type="entry name" value="B-lactam Antibiotic, Isopenicillin N Synthase, Chain"/>
    <property type="match status" value="1"/>
</dbReference>
<dbReference type="EMBL" id="CAJNIZ010022336">
    <property type="protein sequence ID" value="CAE7461039.1"/>
    <property type="molecule type" value="Genomic_DNA"/>
</dbReference>
<feature type="compositionally biased region" description="Polar residues" evidence="2">
    <location>
        <begin position="304"/>
        <end position="314"/>
    </location>
</feature>
<feature type="region of interest" description="Disordered" evidence="2">
    <location>
        <begin position="236"/>
        <end position="325"/>
    </location>
</feature>
<evidence type="ECO:0000256" key="2">
    <source>
        <dbReference type="SAM" id="MobiDB-lite"/>
    </source>
</evidence>
<feature type="compositionally biased region" description="Polar residues" evidence="2">
    <location>
        <begin position="1"/>
        <end position="19"/>
    </location>
</feature>
<evidence type="ECO:0000256" key="1">
    <source>
        <dbReference type="ARBA" id="ARBA00007730"/>
    </source>
</evidence>
<accession>A0A812RZC7</accession>
<reference evidence="4" key="1">
    <citation type="submission" date="2021-02" db="EMBL/GenBank/DDBJ databases">
        <authorList>
            <person name="Dougan E. K."/>
            <person name="Rhodes N."/>
            <person name="Thang M."/>
            <person name="Chan C."/>
        </authorList>
    </citation>
    <scope>NUCLEOTIDE SEQUENCE</scope>
</reference>
<evidence type="ECO:0000313" key="4">
    <source>
        <dbReference type="EMBL" id="CAE7461039.1"/>
    </source>
</evidence>
<dbReference type="OrthoDB" id="438431at2759"/>
<feature type="domain" description="Aspartyl/asparaginy/proline hydroxylase" evidence="3">
    <location>
        <begin position="1013"/>
        <end position="1136"/>
    </location>
</feature>
<feature type="region of interest" description="Disordered" evidence="2">
    <location>
        <begin position="56"/>
        <end position="103"/>
    </location>
</feature>
<evidence type="ECO:0000313" key="5">
    <source>
        <dbReference type="Proteomes" id="UP000649617"/>
    </source>
</evidence>
<proteinExistence type="inferred from homology"/>
<dbReference type="GO" id="GO:0005783">
    <property type="term" value="C:endoplasmic reticulum"/>
    <property type="evidence" value="ECO:0007669"/>
    <property type="project" value="TreeGrafter"/>
</dbReference>
<feature type="region of interest" description="Disordered" evidence="2">
    <location>
        <begin position="1"/>
        <end position="36"/>
    </location>
</feature>
<dbReference type="GO" id="GO:0062101">
    <property type="term" value="F:peptidyl-aspartic acid 3-dioxygenase activity"/>
    <property type="evidence" value="ECO:0007669"/>
    <property type="project" value="InterPro"/>
</dbReference>
<evidence type="ECO:0000259" key="3">
    <source>
        <dbReference type="Pfam" id="PF05118"/>
    </source>
</evidence>
<sequence length="1204" mass="133197">MAADSTSATPPEGQWTTDPSMKDADPPPMISTRKAATKSASFLDLLKHRLGMGYVETEKPSATAPSDVPEPSATADASTATSAALDGQDGSAHGGPRRLPDERDTEVQMLVQESKTKPLMMISDRGGGKDKTSNAAEVEAAACLAIENKGQGFLTGGSGSAAASARLEEMVNMVPFRSNLARRTLKEEQDRRLSFLQFLTGLLQLNPDNRWTPMQASGHPFIMGFHYDPDWRPAPDHPVPSFKQAVPPSRLEEPASGLVPLLPSAKLRPAAATGEEGTGGGSARTWDEKRMGPGLEGEHPRSAPATTRDSQSKSAELAGAGPDEKVPQAALRGLWGHLCMGIPLPDDNPAESYRPPIDKMSERFFSSFMEAEERKRRSSTETSEVADFGGASPPKAAAASYMRGYMVIRWVAVMLTSAHVMSSRFYPDRRGAAYNAANCGITFAEGWLRVLPSCTKDFLNMISVLYDCYPRPQEITALVLFRDQMTHDRPWHLPSPMSELSTASERLNSSQPSGSDSCGEPGSDGAYAFEDQRHSESEGSPFPGPFGAGSQEAKDMQTVSAMWENIKHEMSRVELGRDRLPRRQLDIQSPGTTGTLGTFREAIGMNDNGPVIPSTGSSATGSSYHANTFLIIADEPQRRAFIELWSGAMLDLDGTCWRVKMSRGILQHSHANLGNFWLDAFFASLEAPCKGQVGRSGPLSEIREFFKGSVKAAANMHEHEDRGIQSVPLVTEAAERAPAIYAYDVPSCARSEARAAVSAPTSGLHESEQLHVKGMLQQIMSIEDHLDQWHRVDDPEAASLFWVPAYFPLLFWLDQRTPEQNATNLRCVQDVVAALRQSRYLSRNAGYDHLLLYGYEYPHWKRFRPDMAESSSSSAARVLSAVEKVLDEWLVTGLHRAGAKKFIQDKICRANDEECKRVRQWLLLRMNGRIWEHGIPQMCRSAENVPNLRSCPVWPRKDFPWLSAIEARHGDILAELMAVRSTPGLRPSGFQPYRDPVHAGGEERRATDGLGVEGVDRGMWNVLYLFLNHKQFEDNCTRFPVTMATIKEAFPRHYSHAFFSALTPGSHIVKHFGPSNRMLRVWLPLCGFDGFRLRVGDTIVKPKEGEAFVWDHSFEHEAWHEGSQTRLVLIVDIWHPDLTDAEVKFLRTLQSCRLRAGKALAELSAETSPEDASYFEIVEKARSLLTTDDWWVVNAQRDPSSQPP</sequence>
<dbReference type="InterPro" id="IPR039038">
    <property type="entry name" value="ASPH"/>
</dbReference>
<feature type="region of interest" description="Disordered" evidence="2">
    <location>
        <begin position="491"/>
        <end position="555"/>
    </location>
</feature>
<dbReference type="InterPro" id="IPR007803">
    <property type="entry name" value="Asp/Arg/Pro-Hydrxlase"/>
</dbReference>
<feature type="compositionally biased region" description="Low complexity" evidence="2">
    <location>
        <begin position="72"/>
        <end position="84"/>
    </location>
</feature>
<name>A0A812RZC7_SYMPI</name>
<dbReference type="SUPFAM" id="SSF51197">
    <property type="entry name" value="Clavaminate synthase-like"/>
    <property type="match status" value="1"/>
</dbReference>
<dbReference type="Pfam" id="PF05118">
    <property type="entry name" value="Asp_Arg_Hydrox"/>
    <property type="match status" value="1"/>
</dbReference>
<feature type="compositionally biased region" description="Basic and acidic residues" evidence="2">
    <location>
        <begin position="285"/>
        <end position="301"/>
    </location>
</feature>
<feature type="region of interest" description="Disordered" evidence="2">
    <location>
        <begin position="371"/>
        <end position="391"/>
    </location>
</feature>
<gene>
    <name evidence="4" type="primary">ASPH</name>
    <name evidence="4" type="ORF">SPIL2461_LOCUS11509</name>
</gene>
<keyword evidence="5" id="KW-1185">Reference proteome</keyword>
<dbReference type="Proteomes" id="UP000649617">
    <property type="component" value="Unassembled WGS sequence"/>
</dbReference>
<comment type="caution">
    <text evidence="4">The sequence shown here is derived from an EMBL/GenBank/DDBJ whole genome shotgun (WGS) entry which is preliminary data.</text>
</comment>
<protein>
    <submittedName>
        <fullName evidence="4">ASPH protein</fullName>
    </submittedName>
</protein>